<dbReference type="PRINTS" id="PR00344">
    <property type="entry name" value="BCTRLSENSOR"/>
</dbReference>
<dbReference type="InterPro" id="IPR003660">
    <property type="entry name" value="HAMP_dom"/>
</dbReference>
<dbReference type="EC" id="2.7.13.3" evidence="3"/>
<dbReference type="EMBL" id="JAMQJY010000001">
    <property type="protein sequence ID" value="MCM2674124.1"/>
    <property type="molecule type" value="Genomic_DNA"/>
</dbReference>
<keyword evidence="4" id="KW-1003">Cell membrane</keyword>
<evidence type="ECO:0000259" key="15">
    <source>
        <dbReference type="PROSITE" id="PS50109"/>
    </source>
</evidence>
<evidence type="ECO:0000256" key="2">
    <source>
        <dbReference type="ARBA" id="ARBA00004651"/>
    </source>
</evidence>
<dbReference type="Pfam" id="PF00672">
    <property type="entry name" value="HAMP"/>
    <property type="match status" value="1"/>
</dbReference>
<evidence type="ECO:0000256" key="10">
    <source>
        <dbReference type="ARBA" id="ARBA00022840"/>
    </source>
</evidence>
<keyword evidence="9 17" id="KW-0418">Kinase</keyword>
<keyword evidence="11 14" id="KW-1133">Transmembrane helix</keyword>
<evidence type="ECO:0000256" key="3">
    <source>
        <dbReference type="ARBA" id="ARBA00012438"/>
    </source>
</evidence>
<evidence type="ECO:0000256" key="7">
    <source>
        <dbReference type="ARBA" id="ARBA00022692"/>
    </source>
</evidence>
<evidence type="ECO:0000256" key="14">
    <source>
        <dbReference type="SAM" id="Phobius"/>
    </source>
</evidence>
<evidence type="ECO:0000313" key="17">
    <source>
        <dbReference type="EMBL" id="MCM2674124.1"/>
    </source>
</evidence>
<feature type="domain" description="HAMP" evidence="16">
    <location>
        <begin position="188"/>
        <end position="241"/>
    </location>
</feature>
<dbReference type="CDD" id="cd00082">
    <property type="entry name" value="HisKA"/>
    <property type="match status" value="1"/>
</dbReference>
<sequence length="468" mass="52925">MKHWSIKHKVWVTIFGVILTIVTAAVVLIFFLYDRLYVEKQVETLTLQGEQLTEVFNDQGSNEYFLDRVNWANESTDADILFTDNPMLLASGDPLDPNSQYNLITFEERQQLLAGQTVVMQRPHPRFDQDILGVAIPLFDGGNLTGAIFLSQPLSDMYEPFAEIQWLLIAILIVLVLFVLFMGSKMVRDVVNPLITMKNVAQNIEQGDYSQQLTLSHNKDELGQLARSFNSLSTSLDEVEQNRKEFLANVAHELRTPLSYMKGYAEGVEEGIISKEKGLGIIQKEANRLDRLVHDLLDLAQLEGDSYQMVNEPIAFAELIDDVVDQFSLAADKKQVSFERHLDDDCIVIGDSDRLEQVVRNLLDNALSYTASGKRIFVSLFGDEEEVTLEIRDEGIGIPEEDLVAVKQRFYRVKKARERKDGGTGLGLSIVLQIIQKHEGTFLLESTENKGTTATIRLKSFRENVFNS</sequence>
<protein>
    <recommendedName>
        <fullName evidence="3">histidine kinase</fullName>
        <ecNumber evidence="3">2.7.13.3</ecNumber>
    </recommendedName>
</protein>
<dbReference type="SUPFAM" id="SSF47384">
    <property type="entry name" value="Homodimeric domain of signal transducing histidine kinase"/>
    <property type="match status" value="1"/>
</dbReference>
<dbReference type="SUPFAM" id="SSF158472">
    <property type="entry name" value="HAMP domain-like"/>
    <property type="match status" value="1"/>
</dbReference>
<keyword evidence="12" id="KW-0902">Two-component regulatory system</keyword>
<dbReference type="Proteomes" id="UP001203665">
    <property type="component" value="Unassembled WGS sequence"/>
</dbReference>
<organism evidence="17 18">
    <name type="scientific">Alkalicoccobacillus plakortidis</name>
    <dbReference type="NCBI Taxonomy" id="444060"/>
    <lineage>
        <taxon>Bacteria</taxon>
        <taxon>Bacillati</taxon>
        <taxon>Bacillota</taxon>
        <taxon>Bacilli</taxon>
        <taxon>Bacillales</taxon>
        <taxon>Bacillaceae</taxon>
        <taxon>Alkalicoccobacillus</taxon>
    </lineage>
</organism>
<evidence type="ECO:0000256" key="1">
    <source>
        <dbReference type="ARBA" id="ARBA00000085"/>
    </source>
</evidence>
<evidence type="ECO:0000256" key="9">
    <source>
        <dbReference type="ARBA" id="ARBA00022777"/>
    </source>
</evidence>
<comment type="caution">
    <text evidence="17">The sequence shown here is derived from an EMBL/GenBank/DDBJ whole genome shotgun (WGS) entry which is preliminary data.</text>
</comment>
<dbReference type="Gene3D" id="1.10.287.130">
    <property type="match status" value="1"/>
</dbReference>
<evidence type="ECO:0000256" key="12">
    <source>
        <dbReference type="ARBA" id="ARBA00023012"/>
    </source>
</evidence>
<dbReference type="InterPro" id="IPR004358">
    <property type="entry name" value="Sig_transdc_His_kin-like_C"/>
</dbReference>
<evidence type="ECO:0000256" key="4">
    <source>
        <dbReference type="ARBA" id="ARBA00022475"/>
    </source>
</evidence>
<proteinExistence type="predicted"/>
<dbReference type="CDD" id="cd00075">
    <property type="entry name" value="HATPase"/>
    <property type="match status" value="1"/>
</dbReference>
<feature type="domain" description="Histidine kinase" evidence="15">
    <location>
        <begin position="249"/>
        <end position="462"/>
    </location>
</feature>
<dbReference type="SMART" id="SM00388">
    <property type="entry name" value="HisKA"/>
    <property type="match status" value="1"/>
</dbReference>
<dbReference type="InterPro" id="IPR036890">
    <property type="entry name" value="HATPase_C_sf"/>
</dbReference>
<evidence type="ECO:0000256" key="11">
    <source>
        <dbReference type="ARBA" id="ARBA00022989"/>
    </source>
</evidence>
<evidence type="ECO:0000259" key="16">
    <source>
        <dbReference type="PROSITE" id="PS50885"/>
    </source>
</evidence>
<dbReference type="Pfam" id="PF02518">
    <property type="entry name" value="HATPase_c"/>
    <property type="match status" value="1"/>
</dbReference>
<dbReference type="SUPFAM" id="SSF55874">
    <property type="entry name" value="ATPase domain of HSP90 chaperone/DNA topoisomerase II/histidine kinase"/>
    <property type="match status" value="1"/>
</dbReference>
<keyword evidence="6" id="KW-0808">Transferase</keyword>
<dbReference type="InterPro" id="IPR036097">
    <property type="entry name" value="HisK_dim/P_sf"/>
</dbReference>
<reference evidence="17" key="1">
    <citation type="submission" date="2022-06" db="EMBL/GenBank/DDBJ databases">
        <title>Alkalicoccobacillus porphyridii sp. nov., isolated from a marine red alga, Porphyridium purpureum and reclassification of Shouchella plakortidis and Shouchella gibsonii as Alkalicoccobacillus plakortidis comb. nov. and Alkalicoccobacillus gibsonii comb. nov.</title>
        <authorList>
            <person name="Kim K.H."/>
            <person name="Lee J.K."/>
            <person name="Han D.M."/>
            <person name="Baek J.H."/>
            <person name="Jeon C.O."/>
        </authorList>
    </citation>
    <scope>NUCLEOTIDE SEQUENCE</scope>
    <source>
        <strain evidence="17">DSM 19153</strain>
    </source>
</reference>
<dbReference type="Gene3D" id="6.10.340.10">
    <property type="match status" value="1"/>
</dbReference>
<dbReference type="RefSeq" id="WP_251603126.1">
    <property type="nucleotide sequence ID" value="NZ_JAMQJY010000001.1"/>
</dbReference>
<comment type="catalytic activity">
    <reaction evidence="1">
        <text>ATP + protein L-histidine = ADP + protein N-phospho-L-histidine.</text>
        <dbReference type="EC" id="2.7.13.3"/>
    </reaction>
</comment>
<dbReference type="PROSITE" id="PS50885">
    <property type="entry name" value="HAMP"/>
    <property type="match status" value="1"/>
</dbReference>
<dbReference type="Gene3D" id="3.30.565.10">
    <property type="entry name" value="Histidine kinase-like ATPase, C-terminal domain"/>
    <property type="match status" value="1"/>
</dbReference>
<dbReference type="PROSITE" id="PS50109">
    <property type="entry name" value="HIS_KIN"/>
    <property type="match status" value="1"/>
</dbReference>
<dbReference type="InterPro" id="IPR050428">
    <property type="entry name" value="TCS_sensor_his_kinase"/>
</dbReference>
<keyword evidence="10" id="KW-0067">ATP-binding</keyword>
<dbReference type="GO" id="GO:0016301">
    <property type="term" value="F:kinase activity"/>
    <property type="evidence" value="ECO:0007669"/>
    <property type="project" value="UniProtKB-KW"/>
</dbReference>
<dbReference type="InterPro" id="IPR005467">
    <property type="entry name" value="His_kinase_dom"/>
</dbReference>
<evidence type="ECO:0000313" key="18">
    <source>
        <dbReference type="Proteomes" id="UP001203665"/>
    </source>
</evidence>
<dbReference type="InterPro" id="IPR003661">
    <property type="entry name" value="HisK_dim/P_dom"/>
</dbReference>
<dbReference type="SMART" id="SM00387">
    <property type="entry name" value="HATPase_c"/>
    <property type="match status" value="1"/>
</dbReference>
<keyword evidence="5" id="KW-0597">Phosphoprotein</keyword>
<dbReference type="PANTHER" id="PTHR45436">
    <property type="entry name" value="SENSOR HISTIDINE KINASE YKOH"/>
    <property type="match status" value="1"/>
</dbReference>
<evidence type="ECO:0000256" key="8">
    <source>
        <dbReference type="ARBA" id="ARBA00022741"/>
    </source>
</evidence>
<feature type="transmembrane region" description="Helical" evidence="14">
    <location>
        <begin position="164"/>
        <end position="183"/>
    </location>
</feature>
<keyword evidence="18" id="KW-1185">Reference proteome</keyword>
<keyword evidence="8" id="KW-0547">Nucleotide-binding</keyword>
<keyword evidence="13 14" id="KW-0472">Membrane</keyword>
<feature type="transmembrane region" description="Helical" evidence="14">
    <location>
        <begin position="12"/>
        <end position="33"/>
    </location>
</feature>
<evidence type="ECO:0000256" key="6">
    <source>
        <dbReference type="ARBA" id="ARBA00022679"/>
    </source>
</evidence>
<comment type="subcellular location">
    <subcellularLocation>
        <location evidence="2">Cell membrane</location>
        <topology evidence="2">Multi-pass membrane protein</topology>
    </subcellularLocation>
</comment>
<dbReference type="CDD" id="cd06225">
    <property type="entry name" value="HAMP"/>
    <property type="match status" value="1"/>
</dbReference>
<dbReference type="PANTHER" id="PTHR45436:SF5">
    <property type="entry name" value="SENSOR HISTIDINE KINASE TRCS"/>
    <property type="match status" value="1"/>
</dbReference>
<name>A0ABT0XE43_9BACI</name>
<evidence type="ECO:0000256" key="13">
    <source>
        <dbReference type="ARBA" id="ARBA00023136"/>
    </source>
</evidence>
<dbReference type="Pfam" id="PF00512">
    <property type="entry name" value="HisKA"/>
    <property type="match status" value="1"/>
</dbReference>
<keyword evidence="7 14" id="KW-0812">Transmembrane</keyword>
<gene>
    <name evidence="17" type="ORF">NDM98_00375</name>
</gene>
<feature type="transmembrane region" description="Helical" evidence="14">
    <location>
        <begin position="131"/>
        <end position="152"/>
    </location>
</feature>
<evidence type="ECO:0000256" key="5">
    <source>
        <dbReference type="ARBA" id="ARBA00022553"/>
    </source>
</evidence>
<accession>A0ABT0XE43</accession>
<dbReference type="SMART" id="SM00304">
    <property type="entry name" value="HAMP"/>
    <property type="match status" value="1"/>
</dbReference>
<dbReference type="InterPro" id="IPR003594">
    <property type="entry name" value="HATPase_dom"/>
</dbReference>